<feature type="region of interest" description="Disordered" evidence="1">
    <location>
        <begin position="89"/>
        <end position="168"/>
    </location>
</feature>
<proteinExistence type="predicted"/>
<dbReference type="EMBL" id="AMGW01000003">
    <property type="protein sequence ID" value="EXJ60379.1"/>
    <property type="molecule type" value="Genomic_DNA"/>
</dbReference>
<comment type="caution">
    <text evidence="3">The sequence shown here is derived from an EMBL/GenBank/DDBJ whole genome shotgun (WGS) entry which is preliminary data.</text>
</comment>
<evidence type="ECO:0000313" key="4">
    <source>
        <dbReference type="Proteomes" id="UP000019473"/>
    </source>
</evidence>
<organism evidence="3 4">
    <name type="scientific">Cladophialophora yegresii CBS 114405</name>
    <dbReference type="NCBI Taxonomy" id="1182544"/>
    <lineage>
        <taxon>Eukaryota</taxon>
        <taxon>Fungi</taxon>
        <taxon>Dikarya</taxon>
        <taxon>Ascomycota</taxon>
        <taxon>Pezizomycotina</taxon>
        <taxon>Eurotiomycetes</taxon>
        <taxon>Chaetothyriomycetidae</taxon>
        <taxon>Chaetothyriales</taxon>
        <taxon>Herpotrichiellaceae</taxon>
        <taxon>Cladophialophora</taxon>
    </lineage>
</organism>
<sequence length="310" mass="35229">MALEFHSFADAKPFKFLVGKAGKPFFVHAKLASHQSSTLATLIDGAMVEAEREFAVFDDVEEKTFIRFMEFAYTGDYSVAEPVVVPHQPDIDVENGEDSRGGSVSPKMTDDPDAYPPDVLEEVQVEEPDFDFPPPPRKKDKKKRITDPWAFSGDEPAAPEPPKKSKGEQLWESFQDEAIVRAPSPWRPTTNSDDSEDYTLVFLCHAKLYVFADKYSVEPLLNLVLQKLRLNLSRFILHSRRIGDVVELLQYAYENTADYRDGIDRLRDMVTDYVVCHLEKIVGHSDFGKLLKENGDVAKDLMPKLVRRLD</sequence>
<dbReference type="STRING" id="1182544.W9WPT5"/>
<feature type="domain" description="BTB" evidence="2">
    <location>
        <begin position="12"/>
        <end position="81"/>
    </location>
</feature>
<dbReference type="AlphaFoldDB" id="W9WPT5"/>
<gene>
    <name evidence="3" type="ORF">A1O7_04531</name>
</gene>
<dbReference type="Gene3D" id="3.30.710.10">
    <property type="entry name" value="Potassium Channel Kv1.1, Chain A"/>
    <property type="match status" value="1"/>
</dbReference>
<dbReference type="OrthoDB" id="9997739at2759"/>
<keyword evidence="4" id="KW-1185">Reference proteome</keyword>
<dbReference type="PANTHER" id="PTHR47843">
    <property type="entry name" value="BTB DOMAIN-CONTAINING PROTEIN-RELATED"/>
    <property type="match status" value="1"/>
</dbReference>
<dbReference type="PROSITE" id="PS50097">
    <property type="entry name" value="BTB"/>
    <property type="match status" value="1"/>
</dbReference>
<protein>
    <recommendedName>
        <fullName evidence="2">BTB domain-containing protein</fullName>
    </recommendedName>
</protein>
<dbReference type="VEuPathDB" id="FungiDB:A1O7_04531"/>
<dbReference type="InterPro" id="IPR011333">
    <property type="entry name" value="SKP1/BTB/POZ_sf"/>
</dbReference>
<reference evidence="3 4" key="1">
    <citation type="submission" date="2013-03" db="EMBL/GenBank/DDBJ databases">
        <title>The Genome Sequence of Cladophialophora yegresii CBS 114405.</title>
        <authorList>
            <consortium name="The Broad Institute Genomics Platform"/>
            <person name="Cuomo C."/>
            <person name="de Hoog S."/>
            <person name="Gorbushina A."/>
            <person name="Walker B."/>
            <person name="Young S.K."/>
            <person name="Zeng Q."/>
            <person name="Gargeya S."/>
            <person name="Fitzgerald M."/>
            <person name="Haas B."/>
            <person name="Abouelleil A."/>
            <person name="Allen A.W."/>
            <person name="Alvarado L."/>
            <person name="Arachchi H.M."/>
            <person name="Berlin A.M."/>
            <person name="Chapman S.B."/>
            <person name="Gainer-Dewar J."/>
            <person name="Goldberg J."/>
            <person name="Griggs A."/>
            <person name="Gujja S."/>
            <person name="Hansen M."/>
            <person name="Howarth C."/>
            <person name="Imamovic A."/>
            <person name="Ireland A."/>
            <person name="Larimer J."/>
            <person name="McCowan C."/>
            <person name="Murphy C."/>
            <person name="Pearson M."/>
            <person name="Poon T.W."/>
            <person name="Priest M."/>
            <person name="Roberts A."/>
            <person name="Saif S."/>
            <person name="Shea T."/>
            <person name="Sisk P."/>
            <person name="Sykes S."/>
            <person name="Wortman J."/>
            <person name="Nusbaum C."/>
            <person name="Birren B."/>
        </authorList>
    </citation>
    <scope>NUCLEOTIDE SEQUENCE [LARGE SCALE GENOMIC DNA]</scope>
    <source>
        <strain evidence="3 4">CBS 114405</strain>
    </source>
</reference>
<evidence type="ECO:0000313" key="3">
    <source>
        <dbReference type="EMBL" id="EXJ60379.1"/>
    </source>
</evidence>
<dbReference type="SUPFAM" id="SSF54695">
    <property type="entry name" value="POZ domain"/>
    <property type="match status" value="1"/>
</dbReference>
<name>W9WPT5_9EURO</name>
<dbReference type="RefSeq" id="XP_007756732.1">
    <property type="nucleotide sequence ID" value="XM_007758542.1"/>
</dbReference>
<dbReference type="GeneID" id="19179117"/>
<dbReference type="Proteomes" id="UP000019473">
    <property type="component" value="Unassembled WGS sequence"/>
</dbReference>
<dbReference type="HOGENOM" id="CLU_056399_2_1_1"/>
<dbReference type="eggNOG" id="ENOG502SFZQ">
    <property type="taxonomic scope" value="Eukaryota"/>
</dbReference>
<evidence type="ECO:0000259" key="2">
    <source>
        <dbReference type="PROSITE" id="PS50097"/>
    </source>
</evidence>
<accession>W9WPT5</accession>
<dbReference type="InterPro" id="IPR000210">
    <property type="entry name" value="BTB/POZ_dom"/>
</dbReference>
<feature type="compositionally biased region" description="Acidic residues" evidence="1">
    <location>
        <begin position="119"/>
        <end position="130"/>
    </location>
</feature>
<evidence type="ECO:0000256" key="1">
    <source>
        <dbReference type="SAM" id="MobiDB-lite"/>
    </source>
</evidence>